<dbReference type="AlphaFoldDB" id="E0XQL7"/>
<protein>
    <submittedName>
        <fullName evidence="1">Uncharacterized protein</fullName>
    </submittedName>
</protein>
<accession>E0XQL7</accession>
<name>E0XQL7_9GAMM</name>
<sequence>MGNSPSGALALFGGCCAVMRRTSNNGLFEGLSLLTLPQLASEGYG</sequence>
<reference evidence="1" key="1">
    <citation type="journal article" date="2011" name="Environ. Microbiol.">
        <title>Time-series analyses of Monterey Bay coastal microbial picoplankton using a 'genome proxy' microarray.</title>
        <authorList>
            <person name="Rich V.I."/>
            <person name="Pham V.D."/>
            <person name="Eppley J."/>
            <person name="Shi Y."/>
            <person name="DeLong E.F."/>
        </authorList>
    </citation>
    <scope>NUCLEOTIDE SEQUENCE</scope>
</reference>
<evidence type="ECO:0000313" key="1">
    <source>
        <dbReference type="EMBL" id="ADI16708.1"/>
    </source>
</evidence>
<proteinExistence type="predicted"/>
<organism evidence="1">
    <name type="scientific">uncultured gamma proteobacterium HF0010_05D02</name>
    <dbReference type="NCBI Taxonomy" id="710978"/>
    <lineage>
        <taxon>Bacteria</taxon>
        <taxon>Pseudomonadati</taxon>
        <taxon>Pseudomonadota</taxon>
        <taxon>Gammaproteobacteria</taxon>
        <taxon>environmental samples</taxon>
    </lineage>
</organism>
<dbReference type="EMBL" id="GU474844">
    <property type="protein sequence ID" value="ADI16708.1"/>
    <property type="molecule type" value="Genomic_DNA"/>
</dbReference>